<dbReference type="InterPro" id="IPR035437">
    <property type="entry name" value="SNase_OB-fold_sf"/>
</dbReference>
<protein>
    <recommendedName>
        <fullName evidence="3">Excalibur calcium-binding domain-containing protein</fullName>
    </recommendedName>
</protein>
<evidence type="ECO:0000256" key="2">
    <source>
        <dbReference type="SAM" id="SignalP"/>
    </source>
</evidence>
<feature type="domain" description="Excalibur calcium-binding" evidence="3">
    <location>
        <begin position="55"/>
        <end position="91"/>
    </location>
</feature>
<keyword evidence="5" id="KW-1185">Reference proteome</keyword>
<dbReference type="Pfam" id="PF05901">
    <property type="entry name" value="Excalibur"/>
    <property type="match status" value="1"/>
</dbReference>
<dbReference type="InterPro" id="IPR008613">
    <property type="entry name" value="Excalibur_Ca-bd_domain"/>
</dbReference>
<dbReference type="SUPFAM" id="SSF50199">
    <property type="entry name" value="Staphylococcal nuclease"/>
    <property type="match status" value="1"/>
</dbReference>
<reference evidence="4 5" key="1">
    <citation type="submission" date="2024-02" db="EMBL/GenBank/DDBJ databases">
        <title>Deinococcus carri NBRC 110142.</title>
        <authorList>
            <person name="Ichikawa N."/>
            <person name="Katano-Makiyama Y."/>
            <person name="Hidaka K."/>
        </authorList>
    </citation>
    <scope>NUCLEOTIDE SEQUENCE [LARGE SCALE GENOMIC DNA]</scope>
    <source>
        <strain evidence="4 5">NBRC 110142</strain>
    </source>
</reference>
<dbReference type="Gene3D" id="2.40.50.90">
    <property type="match status" value="1"/>
</dbReference>
<sequence>MKKLLTLTVLTLASTGVAATSSTGKPCGNSYIPQNSTCHVGTPATPPTAPRQAVWFASCQAARAAGRYDIPRSDGAYSAHLDRDHDGLACESNGDDNDNYNFNPYNTGPRDPNATQSTGSAPAVQVNYGAASPVSPDPAAMKLYRVVQVLDGSHLVLNADYTDFPAELIGVQVPKGQEVAATAWLTKALPVNTLVYVEQDKAAYAPSRAMWVYIWQDQQLVNAQLVLAGLATAVEGGPNTKYLSYFQAAQASAKATGLGVWQP</sequence>
<evidence type="ECO:0000313" key="5">
    <source>
        <dbReference type="Proteomes" id="UP001401887"/>
    </source>
</evidence>
<dbReference type="Proteomes" id="UP001401887">
    <property type="component" value="Unassembled WGS sequence"/>
</dbReference>
<proteinExistence type="predicted"/>
<name>A0ABP9WEK7_9DEIO</name>
<dbReference type="InterPro" id="IPR016071">
    <property type="entry name" value="Staphylococal_nuclease_OB-fold"/>
</dbReference>
<feature type="region of interest" description="Disordered" evidence="1">
    <location>
        <begin position="88"/>
        <end position="120"/>
    </location>
</feature>
<gene>
    <name evidence="4" type="ORF">Dcar01_03674</name>
</gene>
<feature type="signal peptide" evidence="2">
    <location>
        <begin position="1"/>
        <end position="18"/>
    </location>
</feature>
<organism evidence="4 5">
    <name type="scientific">Deinococcus carri</name>
    <dbReference type="NCBI Taxonomy" id="1211323"/>
    <lineage>
        <taxon>Bacteria</taxon>
        <taxon>Thermotogati</taxon>
        <taxon>Deinococcota</taxon>
        <taxon>Deinococci</taxon>
        <taxon>Deinococcales</taxon>
        <taxon>Deinococcaceae</taxon>
        <taxon>Deinococcus</taxon>
    </lineage>
</organism>
<comment type="caution">
    <text evidence="4">The sequence shown here is derived from an EMBL/GenBank/DDBJ whole genome shotgun (WGS) entry which is preliminary data.</text>
</comment>
<evidence type="ECO:0000259" key="3">
    <source>
        <dbReference type="SMART" id="SM00894"/>
    </source>
</evidence>
<dbReference type="RefSeq" id="WP_345468180.1">
    <property type="nucleotide sequence ID" value="NZ_BAABRP010000027.1"/>
</dbReference>
<dbReference type="Pfam" id="PF00565">
    <property type="entry name" value="SNase"/>
    <property type="match status" value="1"/>
</dbReference>
<dbReference type="SMART" id="SM00894">
    <property type="entry name" value="Excalibur"/>
    <property type="match status" value="1"/>
</dbReference>
<dbReference type="EMBL" id="BAABRP010000027">
    <property type="protein sequence ID" value="GAA5514910.1"/>
    <property type="molecule type" value="Genomic_DNA"/>
</dbReference>
<evidence type="ECO:0000256" key="1">
    <source>
        <dbReference type="SAM" id="MobiDB-lite"/>
    </source>
</evidence>
<feature type="chain" id="PRO_5047284860" description="Excalibur calcium-binding domain-containing protein" evidence="2">
    <location>
        <begin position="19"/>
        <end position="263"/>
    </location>
</feature>
<accession>A0ABP9WEK7</accession>
<keyword evidence="2" id="KW-0732">Signal</keyword>
<evidence type="ECO:0000313" key="4">
    <source>
        <dbReference type="EMBL" id="GAA5514910.1"/>
    </source>
</evidence>